<keyword evidence="10" id="KW-1185">Reference proteome</keyword>
<dbReference type="InterPro" id="IPR057326">
    <property type="entry name" value="KR_dom"/>
</dbReference>
<dbReference type="KEGG" id="abac:LuPra_05573"/>
<dbReference type="PRINTS" id="PR00081">
    <property type="entry name" value="GDHRDH"/>
</dbReference>
<accession>A0A143PW81</accession>
<evidence type="ECO:0000256" key="7">
    <source>
        <dbReference type="ARBA" id="ARBA00048508"/>
    </source>
</evidence>
<dbReference type="Pfam" id="PF13561">
    <property type="entry name" value="adh_short_C2"/>
    <property type="match status" value="1"/>
</dbReference>
<dbReference type="PROSITE" id="PS00061">
    <property type="entry name" value="ADH_SHORT"/>
    <property type="match status" value="1"/>
</dbReference>
<evidence type="ECO:0000256" key="4">
    <source>
        <dbReference type="ARBA" id="ARBA00022857"/>
    </source>
</evidence>
<evidence type="ECO:0000313" key="9">
    <source>
        <dbReference type="EMBL" id="AMY12300.1"/>
    </source>
</evidence>
<evidence type="ECO:0000259" key="8">
    <source>
        <dbReference type="SMART" id="SM00822"/>
    </source>
</evidence>
<feature type="domain" description="Ketoreductase" evidence="8">
    <location>
        <begin position="11"/>
        <end position="193"/>
    </location>
</feature>
<dbReference type="STRING" id="1855912.LuPra_05573"/>
<evidence type="ECO:0000256" key="3">
    <source>
        <dbReference type="ARBA" id="ARBA00017650"/>
    </source>
</evidence>
<dbReference type="PATRIC" id="fig|1813736.3.peg.5860"/>
<dbReference type="FunFam" id="3.40.50.720:FF:000115">
    <property type="entry name" value="3-oxoacyl-[acyl-carrier-protein] reductase FabG"/>
    <property type="match status" value="1"/>
</dbReference>
<evidence type="ECO:0000256" key="1">
    <source>
        <dbReference type="ARBA" id="ARBA00002607"/>
    </source>
</evidence>
<evidence type="ECO:0000313" key="10">
    <source>
        <dbReference type="Proteomes" id="UP000076079"/>
    </source>
</evidence>
<dbReference type="OrthoDB" id="9803333at2"/>
<dbReference type="AlphaFoldDB" id="A0A143PW81"/>
<proteinExistence type="inferred from homology"/>
<dbReference type="PRINTS" id="PR00080">
    <property type="entry name" value="SDRFAMILY"/>
</dbReference>
<comment type="function">
    <text evidence="1">Catalyzes the NADPH-dependent reduction of beta-ketoacyl-ACP substrates to beta-hydroxyacyl-ACP products, the first reductive step in the elongation cycle of fatty acid biosynthesis.</text>
</comment>
<dbReference type="EMBL" id="CP015136">
    <property type="protein sequence ID" value="AMY12300.1"/>
    <property type="molecule type" value="Genomic_DNA"/>
</dbReference>
<dbReference type="Gene3D" id="3.40.50.720">
    <property type="entry name" value="NAD(P)-binding Rossmann-like Domain"/>
    <property type="match status" value="1"/>
</dbReference>
<dbReference type="NCBIfam" id="NF009466">
    <property type="entry name" value="PRK12826.1-2"/>
    <property type="match status" value="1"/>
</dbReference>
<dbReference type="InterPro" id="IPR050259">
    <property type="entry name" value="SDR"/>
</dbReference>
<organism evidence="9 10">
    <name type="scientific">Luteitalea pratensis</name>
    <dbReference type="NCBI Taxonomy" id="1855912"/>
    <lineage>
        <taxon>Bacteria</taxon>
        <taxon>Pseudomonadati</taxon>
        <taxon>Acidobacteriota</taxon>
        <taxon>Vicinamibacteria</taxon>
        <taxon>Vicinamibacterales</taxon>
        <taxon>Vicinamibacteraceae</taxon>
        <taxon>Luteitalea</taxon>
    </lineage>
</organism>
<gene>
    <name evidence="9" type="primary">fabG_9</name>
    <name evidence="9" type="ORF">LuPra_05573</name>
</gene>
<evidence type="ECO:0000256" key="2">
    <source>
        <dbReference type="ARBA" id="ARBA00006484"/>
    </source>
</evidence>
<dbReference type="PANTHER" id="PTHR42879">
    <property type="entry name" value="3-OXOACYL-(ACYL-CARRIER-PROTEIN) REDUCTASE"/>
    <property type="match status" value="1"/>
</dbReference>
<dbReference type="InterPro" id="IPR036291">
    <property type="entry name" value="NAD(P)-bd_dom_sf"/>
</dbReference>
<dbReference type="InterPro" id="IPR020904">
    <property type="entry name" value="Sc_DH/Rdtase_CS"/>
</dbReference>
<dbReference type="Proteomes" id="UP000076079">
    <property type="component" value="Chromosome"/>
</dbReference>
<dbReference type="SUPFAM" id="SSF51735">
    <property type="entry name" value="NAD(P)-binding Rossmann-fold domains"/>
    <property type="match status" value="1"/>
</dbReference>
<sequence>MPYESLALSGRVALVTGGSRGIGRAIVEMLARRGAAVAFSYREREDAAHDLVRMLTAAGARAWAGPCDVADQAQVQRLVADASAALGPVDILVNNAGVARDGYLMMMDRAEWDAVLRPNLDGAFFCTRAVVRGMLVRKWGRVISLTSPSAVAGLPGQANYAASKGGLIGLTRTLSRELAPNGVLVNAVMPGLIETDMTAAIPEATRAAHVRNVPVGRLGTAAEVAELVAFLCSDAAAYVTGQVIGVDGGLV</sequence>
<dbReference type="GO" id="GO:0032787">
    <property type="term" value="P:monocarboxylic acid metabolic process"/>
    <property type="evidence" value="ECO:0007669"/>
    <property type="project" value="UniProtKB-ARBA"/>
</dbReference>
<keyword evidence="4" id="KW-0521">NADP</keyword>
<comment type="similarity">
    <text evidence="2">Belongs to the short-chain dehydrogenases/reductases (SDR) family.</text>
</comment>
<dbReference type="PANTHER" id="PTHR42879:SF2">
    <property type="entry name" value="3-OXOACYL-[ACYL-CARRIER-PROTEIN] REDUCTASE FABG"/>
    <property type="match status" value="1"/>
</dbReference>
<dbReference type="SMART" id="SM00822">
    <property type="entry name" value="PKS_KR"/>
    <property type="match status" value="1"/>
</dbReference>
<protein>
    <recommendedName>
        <fullName evidence="3">3-oxoacyl-[acyl-carrier-protein] reductase FabG</fullName>
    </recommendedName>
    <alternativeName>
        <fullName evidence="6">Beta-ketoacyl-ACP reductase</fullName>
    </alternativeName>
</protein>
<evidence type="ECO:0000256" key="5">
    <source>
        <dbReference type="ARBA" id="ARBA00023002"/>
    </source>
</evidence>
<reference evidence="9 10" key="1">
    <citation type="journal article" date="2016" name="Genome Announc.">
        <title>First Complete Genome Sequence of a Subdivision 6 Acidobacterium Strain.</title>
        <authorList>
            <person name="Huang S."/>
            <person name="Vieira S."/>
            <person name="Bunk B."/>
            <person name="Riedel T."/>
            <person name="Sproer C."/>
            <person name="Overmann J."/>
        </authorList>
    </citation>
    <scope>NUCLEOTIDE SEQUENCE [LARGE SCALE GENOMIC DNA]</scope>
    <source>
        <strain evidence="10">DSM 100886 HEG_-6_39</strain>
    </source>
</reference>
<keyword evidence="5 9" id="KW-0560">Oxidoreductase</keyword>
<dbReference type="InterPro" id="IPR002347">
    <property type="entry name" value="SDR_fam"/>
</dbReference>
<comment type="catalytic activity">
    <reaction evidence="7">
        <text>a (3R)-hydroxyacyl-[ACP] + NADP(+) = a 3-oxoacyl-[ACP] + NADPH + H(+)</text>
        <dbReference type="Rhea" id="RHEA:17397"/>
        <dbReference type="Rhea" id="RHEA-COMP:9916"/>
        <dbReference type="Rhea" id="RHEA-COMP:9945"/>
        <dbReference type="ChEBI" id="CHEBI:15378"/>
        <dbReference type="ChEBI" id="CHEBI:57783"/>
        <dbReference type="ChEBI" id="CHEBI:58349"/>
        <dbReference type="ChEBI" id="CHEBI:78776"/>
        <dbReference type="ChEBI" id="CHEBI:78827"/>
        <dbReference type="EC" id="1.1.1.100"/>
    </reaction>
</comment>
<dbReference type="RefSeq" id="WP_110173766.1">
    <property type="nucleotide sequence ID" value="NZ_CP015136.1"/>
</dbReference>
<name>A0A143PW81_LUTPR</name>
<reference evidence="10" key="2">
    <citation type="submission" date="2016-04" db="EMBL/GenBank/DDBJ databases">
        <title>First Complete Genome Sequence of a Subdivision 6 Acidobacterium.</title>
        <authorList>
            <person name="Huang S."/>
            <person name="Vieira S."/>
            <person name="Bunk B."/>
            <person name="Riedel T."/>
            <person name="Sproeer C."/>
            <person name="Overmann J."/>
        </authorList>
    </citation>
    <scope>NUCLEOTIDE SEQUENCE [LARGE SCALE GENOMIC DNA]</scope>
    <source>
        <strain evidence="10">DSM 100886 HEG_-6_39</strain>
    </source>
</reference>
<evidence type="ECO:0000256" key="6">
    <source>
        <dbReference type="ARBA" id="ARBA00029899"/>
    </source>
</evidence>
<dbReference type="GO" id="GO:0004316">
    <property type="term" value="F:3-oxoacyl-[acyl-carrier-protein] reductase (NADPH) activity"/>
    <property type="evidence" value="ECO:0007669"/>
    <property type="project" value="UniProtKB-EC"/>
</dbReference>